<sequence>MSVNNIFNCKISNMFTTARIQVGNSLQLAPENRSKTLGGASTIGDGGVNVSGAGNVSIDPDLIDQVYAWI</sequence>
<organism evidence="1 2">
    <name type="scientific">Thermoactinomyces daqus</name>
    <dbReference type="NCBI Taxonomy" id="1329516"/>
    <lineage>
        <taxon>Bacteria</taxon>
        <taxon>Bacillati</taxon>
        <taxon>Bacillota</taxon>
        <taxon>Bacilli</taxon>
        <taxon>Bacillales</taxon>
        <taxon>Thermoactinomycetaceae</taxon>
        <taxon>Thermoactinomyces</taxon>
    </lineage>
</organism>
<accession>A0A7W2AID0</accession>
<dbReference type="EMBL" id="JACEIP010000008">
    <property type="protein sequence ID" value="MBA4542609.1"/>
    <property type="molecule type" value="Genomic_DNA"/>
</dbReference>
<evidence type="ECO:0000313" key="2">
    <source>
        <dbReference type="Proteomes" id="UP000530514"/>
    </source>
</evidence>
<dbReference type="InterPro" id="IPR019618">
    <property type="entry name" value="Spore_germination_GerPA"/>
</dbReference>
<protein>
    <submittedName>
        <fullName evidence="1">Spore germination protein</fullName>
    </submittedName>
</protein>
<dbReference type="AlphaFoldDB" id="A0A7W2AID0"/>
<reference evidence="1 2" key="1">
    <citation type="submission" date="2020-07" db="EMBL/GenBank/DDBJ databases">
        <authorList>
            <person name="Feng H."/>
        </authorList>
    </citation>
    <scope>NUCLEOTIDE SEQUENCE [LARGE SCALE GENOMIC DNA]</scope>
    <source>
        <strain evidence="2">s-11</strain>
    </source>
</reference>
<evidence type="ECO:0000313" key="1">
    <source>
        <dbReference type="EMBL" id="MBA4542609.1"/>
    </source>
</evidence>
<dbReference type="OrthoDB" id="2691926at2"/>
<dbReference type="RefSeq" id="WP_033101715.1">
    <property type="nucleotide sequence ID" value="NZ_JACEIP010000008.1"/>
</dbReference>
<name>A0A7W2AID0_9BACL</name>
<comment type="caution">
    <text evidence="1">The sequence shown here is derived from an EMBL/GenBank/DDBJ whole genome shotgun (WGS) entry which is preliminary data.</text>
</comment>
<dbReference type="Pfam" id="PF10676">
    <property type="entry name" value="gerPA"/>
    <property type="match status" value="1"/>
</dbReference>
<proteinExistence type="predicted"/>
<keyword evidence="2" id="KW-1185">Reference proteome</keyword>
<dbReference type="Proteomes" id="UP000530514">
    <property type="component" value="Unassembled WGS sequence"/>
</dbReference>
<gene>
    <name evidence="1" type="ORF">H1164_06800</name>
</gene>